<gene>
    <name evidence="1" type="ORF">VN97_g1376</name>
</gene>
<name>A0AAI9TSF3_PENTH</name>
<keyword evidence="2" id="KW-1185">Reference proteome</keyword>
<dbReference type="Proteomes" id="UP001227192">
    <property type="component" value="Unassembled WGS sequence"/>
</dbReference>
<reference evidence="1" key="2">
    <citation type="journal article" date="2016" name="Fungal Biol.">
        <title>Ochratoxin A production by Penicillium thymicola.</title>
        <authorList>
            <person name="Nguyen H.D.T."/>
            <person name="McMullin D.R."/>
            <person name="Ponomareva E."/>
            <person name="Riley R."/>
            <person name="Pomraning K.R."/>
            <person name="Baker S.E."/>
            <person name="Seifert K.A."/>
        </authorList>
    </citation>
    <scope>NUCLEOTIDE SEQUENCE</scope>
    <source>
        <strain evidence="1">DAOM 180753</strain>
    </source>
</reference>
<organism evidence="1 2">
    <name type="scientific">Penicillium thymicola</name>
    <dbReference type="NCBI Taxonomy" id="293382"/>
    <lineage>
        <taxon>Eukaryota</taxon>
        <taxon>Fungi</taxon>
        <taxon>Dikarya</taxon>
        <taxon>Ascomycota</taxon>
        <taxon>Pezizomycotina</taxon>
        <taxon>Eurotiomycetes</taxon>
        <taxon>Eurotiomycetidae</taxon>
        <taxon>Eurotiales</taxon>
        <taxon>Aspergillaceae</taxon>
        <taxon>Penicillium</taxon>
    </lineage>
</organism>
<dbReference type="AlphaFoldDB" id="A0AAI9TSF3"/>
<accession>A0AAI9TSF3</accession>
<evidence type="ECO:0000313" key="1">
    <source>
        <dbReference type="EMBL" id="KAJ9491869.1"/>
    </source>
</evidence>
<evidence type="ECO:0000313" key="2">
    <source>
        <dbReference type="Proteomes" id="UP001227192"/>
    </source>
</evidence>
<sequence>MAKTLRSPISPKGNVTFRNMITCVPRLMQLQHGYWRSHYSIFSRFLVLRFRDGSYFLLAPMAFGTGHDNSLPFLRFLLSANKMCL</sequence>
<comment type="caution">
    <text evidence="1">The sequence shown here is derived from an EMBL/GenBank/DDBJ whole genome shotgun (WGS) entry which is preliminary data.</text>
</comment>
<protein>
    <submittedName>
        <fullName evidence="1">Uncharacterized protein</fullName>
    </submittedName>
</protein>
<reference evidence="1" key="1">
    <citation type="submission" date="2015-06" db="EMBL/GenBank/DDBJ databases">
        <authorList>
            <person name="Nguyen H."/>
        </authorList>
    </citation>
    <scope>NUCLEOTIDE SEQUENCE</scope>
    <source>
        <strain evidence="1">DAOM 180753</strain>
    </source>
</reference>
<proteinExistence type="predicted"/>
<dbReference type="EMBL" id="LACB01000022">
    <property type="protein sequence ID" value="KAJ9491869.1"/>
    <property type="molecule type" value="Genomic_DNA"/>
</dbReference>